<dbReference type="EMBL" id="JBANMG010000004">
    <property type="protein sequence ID" value="KAK6953992.1"/>
    <property type="molecule type" value="Genomic_DNA"/>
</dbReference>
<organism evidence="2 3">
    <name type="scientific">Daldinia eschscholtzii</name>
    <dbReference type="NCBI Taxonomy" id="292717"/>
    <lineage>
        <taxon>Eukaryota</taxon>
        <taxon>Fungi</taxon>
        <taxon>Dikarya</taxon>
        <taxon>Ascomycota</taxon>
        <taxon>Pezizomycotina</taxon>
        <taxon>Sordariomycetes</taxon>
        <taxon>Xylariomycetidae</taxon>
        <taxon>Xylariales</taxon>
        <taxon>Hypoxylaceae</taxon>
        <taxon>Daldinia</taxon>
    </lineage>
</organism>
<evidence type="ECO:0000313" key="2">
    <source>
        <dbReference type="EMBL" id="KAK6953992.1"/>
    </source>
</evidence>
<dbReference type="Proteomes" id="UP001369815">
    <property type="component" value="Unassembled WGS sequence"/>
</dbReference>
<feature type="region of interest" description="Disordered" evidence="1">
    <location>
        <begin position="1"/>
        <end position="20"/>
    </location>
</feature>
<sequence>MSFSGDRNFPQLLPGGHRDGLEGHPRVPLVPIPVPILEELSAIEEMVSRHTWHLISHCNGLLRSYYDTGDVTWLEKRNLVIQHYLIRFDAFGIHNTQCRNAIQANLALPQVSLPNNAPRTPYNGEVNQKPGLLVAPPGNVWVVPRDYTPHQIKEESLTPLPSVLEKRISMSWHRRHKLRFTLLYAGTSIQTAPQWYYARKVRNEWRVDGWEVPVDGVKSKTYIILGKHRNVDIAYKAHNYLRAHKSTLIHELAEYKNQHFASHSFKTELSIHVIPAGSTKATLSTGRILLRDVNSDGIDEIICPLTKKRVHPNDVKSDDMVFPVEEKTLRDLYMLRQGLLSDME</sequence>
<evidence type="ECO:0000313" key="3">
    <source>
        <dbReference type="Proteomes" id="UP001369815"/>
    </source>
</evidence>
<name>A0AAX6MP92_9PEZI</name>
<comment type="caution">
    <text evidence="2">The sequence shown here is derived from an EMBL/GenBank/DDBJ whole genome shotgun (WGS) entry which is preliminary data.</text>
</comment>
<dbReference type="AlphaFoldDB" id="A0AAX6MP92"/>
<keyword evidence="3" id="KW-1185">Reference proteome</keyword>
<protein>
    <submittedName>
        <fullName evidence="2">Uncharacterized protein</fullName>
    </submittedName>
</protein>
<reference evidence="2 3" key="1">
    <citation type="journal article" date="2024" name="Front Chem Biol">
        <title>Unveiling the potential of Daldinia eschscholtzii MFLUCC 19-0629 through bioactivity and bioinformatics studies for enhanced sustainable agriculture production.</title>
        <authorList>
            <person name="Brooks S."/>
            <person name="Weaver J.A."/>
            <person name="Klomchit A."/>
            <person name="Alharthi S.A."/>
            <person name="Onlamun T."/>
            <person name="Nurani R."/>
            <person name="Vong T.K."/>
            <person name="Alberti F."/>
            <person name="Greco C."/>
        </authorList>
    </citation>
    <scope>NUCLEOTIDE SEQUENCE [LARGE SCALE GENOMIC DNA]</scope>
    <source>
        <strain evidence="2">MFLUCC 19-0629</strain>
    </source>
</reference>
<proteinExistence type="predicted"/>
<gene>
    <name evidence="2" type="ORF">Daesc_003954</name>
</gene>
<accession>A0AAX6MP92</accession>
<evidence type="ECO:0000256" key="1">
    <source>
        <dbReference type="SAM" id="MobiDB-lite"/>
    </source>
</evidence>